<gene>
    <name evidence="3" type="ORF">M409DRAFT_32822</name>
</gene>
<dbReference type="PANTHER" id="PTHR10622:SF10">
    <property type="entry name" value="HET DOMAIN-CONTAINING PROTEIN"/>
    <property type="match status" value="1"/>
</dbReference>
<feature type="non-terminal residue" evidence="3">
    <location>
        <position position="307"/>
    </location>
</feature>
<proteinExistence type="predicted"/>
<dbReference type="EMBL" id="ML993654">
    <property type="protein sequence ID" value="KAF2158599.1"/>
    <property type="molecule type" value="Genomic_DNA"/>
</dbReference>
<accession>A0A6A6BYJ8</accession>
<evidence type="ECO:0000259" key="2">
    <source>
        <dbReference type="Pfam" id="PF26640"/>
    </source>
</evidence>
<sequence length="307" mass="34864">MRLINVHTLKLESFIDEESAPKYAILSHTWGQNEVQYLELINYRPGEDEERLDWRKIHLTCDQAKIDGLKYAWVDTCCIDKASSAELSEAINSMFKWYQKSDVCYVFMPDVQPEDLSAETGFLSSFRASRWWTRGWTLQELLAPERLVLYDVHWDVIGEKPPLVNSSGSHPDLMADITSITNISSKVLTHDVPLSDIGIAVKMSWASTRTTTRKEDIAYCLLGIFDINMPLLYGEGAKAFRRLQEEIVRTSTDQSIFAWNGRECPDILAPTPANFAQSSTVVPRKRTGVDVEAYQLNHKGLSITLPV</sequence>
<organism evidence="3 4">
    <name type="scientific">Zasmidium cellare ATCC 36951</name>
    <dbReference type="NCBI Taxonomy" id="1080233"/>
    <lineage>
        <taxon>Eukaryota</taxon>
        <taxon>Fungi</taxon>
        <taxon>Dikarya</taxon>
        <taxon>Ascomycota</taxon>
        <taxon>Pezizomycotina</taxon>
        <taxon>Dothideomycetes</taxon>
        <taxon>Dothideomycetidae</taxon>
        <taxon>Mycosphaerellales</taxon>
        <taxon>Mycosphaerellaceae</taxon>
        <taxon>Zasmidium</taxon>
    </lineage>
</organism>
<dbReference type="InterPro" id="IPR010730">
    <property type="entry name" value="HET"/>
</dbReference>
<evidence type="ECO:0000313" key="4">
    <source>
        <dbReference type="Proteomes" id="UP000799537"/>
    </source>
</evidence>
<dbReference type="Pfam" id="PF06985">
    <property type="entry name" value="HET"/>
    <property type="match status" value="1"/>
</dbReference>
<dbReference type="OrthoDB" id="20872at2759"/>
<keyword evidence="4" id="KW-1185">Reference proteome</keyword>
<protein>
    <submittedName>
        <fullName evidence="3">Uncharacterized protein</fullName>
    </submittedName>
</protein>
<dbReference type="Pfam" id="PF26640">
    <property type="entry name" value="DUF8212"/>
    <property type="match status" value="1"/>
</dbReference>
<dbReference type="Proteomes" id="UP000799537">
    <property type="component" value="Unassembled WGS sequence"/>
</dbReference>
<feature type="domain" description="Heterokaryon incompatibility" evidence="1">
    <location>
        <begin position="23"/>
        <end position="110"/>
    </location>
</feature>
<dbReference type="RefSeq" id="XP_033659488.1">
    <property type="nucleotide sequence ID" value="XM_033810263.1"/>
</dbReference>
<evidence type="ECO:0000313" key="3">
    <source>
        <dbReference type="EMBL" id="KAF2158599.1"/>
    </source>
</evidence>
<evidence type="ECO:0000259" key="1">
    <source>
        <dbReference type="Pfam" id="PF06985"/>
    </source>
</evidence>
<dbReference type="InterPro" id="IPR058525">
    <property type="entry name" value="DUF8212"/>
</dbReference>
<feature type="domain" description="DUF8212" evidence="2">
    <location>
        <begin position="238"/>
        <end position="267"/>
    </location>
</feature>
<dbReference type="GeneID" id="54563535"/>
<reference evidence="3" key="1">
    <citation type="journal article" date="2020" name="Stud. Mycol.">
        <title>101 Dothideomycetes genomes: a test case for predicting lifestyles and emergence of pathogens.</title>
        <authorList>
            <person name="Haridas S."/>
            <person name="Albert R."/>
            <person name="Binder M."/>
            <person name="Bloem J."/>
            <person name="Labutti K."/>
            <person name="Salamov A."/>
            <person name="Andreopoulos B."/>
            <person name="Baker S."/>
            <person name="Barry K."/>
            <person name="Bills G."/>
            <person name="Bluhm B."/>
            <person name="Cannon C."/>
            <person name="Castanera R."/>
            <person name="Culley D."/>
            <person name="Daum C."/>
            <person name="Ezra D."/>
            <person name="Gonzalez J."/>
            <person name="Henrissat B."/>
            <person name="Kuo A."/>
            <person name="Liang C."/>
            <person name="Lipzen A."/>
            <person name="Lutzoni F."/>
            <person name="Magnuson J."/>
            <person name="Mondo S."/>
            <person name="Nolan M."/>
            <person name="Ohm R."/>
            <person name="Pangilinan J."/>
            <person name="Park H.-J."/>
            <person name="Ramirez L."/>
            <person name="Alfaro M."/>
            <person name="Sun H."/>
            <person name="Tritt A."/>
            <person name="Yoshinaga Y."/>
            <person name="Zwiers L.-H."/>
            <person name="Turgeon B."/>
            <person name="Goodwin S."/>
            <person name="Spatafora J."/>
            <person name="Crous P."/>
            <person name="Grigoriev I."/>
        </authorList>
    </citation>
    <scope>NUCLEOTIDE SEQUENCE</scope>
    <source>
        <strain evidence="3">ATCC 36951</strain>
    </source>
</reference>
<name>A0A6A6BYJ8_ZASCE</name>
<dbReference type="AlphaFoldDB" id="A0A6A6BYJ8"/>
<dbReference type="PANTHER" id="PTHR10622">
    <property type="entry name" value="HET DOMAIN-CONTAINING PROTEIN"/>
    <property type="match status" value="1"/>
</dbReference>